<gene>
    <name evidence="2" type="primary">PLEST004993</name>
    <name evidence="2" type="ORF">PLESTB_000529200</name>
</gene>
<accession>A0A9W6F0C9</accession>
<sequence>MAAPISARACLRLSPTSALSTGRRSRLELLPAAPITGRSSATSPRSSITTRFAPNAGESGLSGRRPSQGPPTFSIRWTEGIPPPGPFVDLNDELTLKGAGGASGARGGVTDPAVQEEAAANAVEEAAERAEQSLPHQEPEEEEWYARGEGRGGEAVAAEGSGGGAGVEKQRDPPSRRINILLDIPVD</sequence>
<evidence type="ECO:0000313" key="2">
    <source>
        <dbReference type="EMBL" id="GLC51687.1"/>
    </source>
</evidence>
<evidence type="ECO:0000313" key="3">
    <source>
        <dbReference type="Proteomes" id="UP001165080"/>
    </source>
</evidence>
<dbReference type="EMBL" id="BRXU01000004">
    <property type="protein sequence ID" value="GLC51687.1"/>
    <property type="molecule type" value="Genomic_DNA"/>
</dbReference>
<name>A0A9W6F0C9_9CHLO</name>
<feature type="region of interest" description="Disordered" evidence="1">
    <location>
        <begin position="116"/>
        <end position="187"/>
    </location>
</feature>
<feature type="compositionally biased region" description="Polar residues" evidence="1">
    <location>
        <begin position="37"/>
        <end position="52"/>
    </location>
</feature>
<proteinExistence type="predicted"/>
<feature type="region of interest" description="Disordered" evidence="1">
    <location>
        <begin position="30"/>
        <end position="92"/>
    </location>
</feature>
<dbReference type="Proteomes" id="UP001165080">
    <property type="component" value="Unassembled WGS sequence"/>
</dbReference>
<evidence type="ECO:0000256" key="1">
    <source>
        <dbReference type="SAM" id="MobiDB-lite"/>
    </source>
</evidence>
<dbReference type="AlphaFoldDB" id="A0A9W6F0C9"/>
<comment type="caution">
    <text evidence="2">The sequence shown here is derived from an EMBL/GenBank/DDBJ whole genome shotgun (WGS) entry which is preliminary data.</text>
</comment>
<organism evidence="2 3">
    <name type="scientific">Pleodorina starrii</name>
    <dbReference type="NCBI Taxonomy" id="330485"/>
    <lineage>
        <taxon>Eukaryota</taxon>
        <taxon>Viridiplantae</taxon>
        <taxon>Chlorophyta</taxon>
        <taxon>core chlorophytes</taxon>
        <taxon>Chlorophyceae</taxon>
        <taxon>CS clade</taxon>
        <taxon>Chlamydomonadales</taxon>
        <taxon>Volvocaceae</taxon>
        <taxon>Pleodorina</taxon>
    </lineage>
</organism>
<reference evidence="2 3" key="1">
    <citation type="journal article" date="2023" name="Commun. Biol.">
        <title>Reorganization of the ancestral sex-determining regions during the evolution of trioecy in Pleodorina starrii.</title>
        <authorList>
            <person name="Takahashi K."/>
            <person name="Suzuki S."/>
            <person name="Kawai-Toyooka H."/>
            <person name="Yamamoto K."/>
            <person name="Hamaji T."/>
            <person name="Ootsuki R."/>
            <person name="Yamaguchi H."/>
            <person name="Kawachi M."/>
            <person name="Higashiyama T."/>
            <person name="Nozaki H."/>
        </authorList>
    </citation>
    <scope>NUCLEOTIDE SEQUENCE [LARGE SCALE GENOMIC DNA]</scope>
    <source>
        <strain evidence="2 3">NIES-4479</strain>
    </source>
</reference>
<keyword evidence="3" id="KW-1185">Reference proteome</keyword>
<protein>
    <submittedName>
        <fullName evidence="2">Uncharacterized protein</fullName>
    </submittedName>
</protein>